<feature type="transmembrane region" description="Helical" evidence="1">
    <location>
        <begin position="283"/>
        <end position="303"/>
    </location>
</feature>
<feature type="transmembrane region" description="Helical" evidence="1">
    <location>
        <begin position="202"/>
        <end position="224"/>
    </location>
</feature>
<feature type="transmembrane region" description="Helical" evidence="1">
    <location>
        <begin position="245"/>
        <end position="263"/>
    </location>
</feature>
<feature type="transmembrane region" description="Helical" evidence="1">
    <location>
        <begin position="95"/>
        <end position="117"/>
    </location>
</feature>
<evidence type="ECO:0000313" key="2">
    <source>
        <dbReference type="EMBL" id="CAI5452546.1"/>
    </source>
</evidence>
<organism evidence="2 3">
    <name type="scientific">Caenorhabditis angaria</name>
    <dbReference type="NCBI Taxonomy" id="860376"/>
    <lineage>
        <taxon>Eukaryota</taxon>
        <taxon>Metazoa</taxon>
        <taxon>Ecdysozoa</taxon>
        <taxon>Nematoda</taxon>
        <taxon>Chromadorea</taxon>
        <taxon>Rhabditida</taxon>
        <taxon>Rhabditina</taxon>
        <taxon>Rhabditomorpha</taxon>
        <taxon>Rhabditoidea</taxon>
        <taxon>Rhabditidae</taxon>
        <taxon>Peloderinae</taxon>
        <taxon>Caenorhabditis</taxon>
    </lineage>
</organism>
<dbReference type="PANTHER" id="PTHR46891">
    <property type="entry name" value="SERPENTINE RECEPTOR, CLASS H-RELATED"/>
    <property type="match status" value="1"/>
</dbReference>
<dbReference type="Proteomes" id="UP001152747">
    <property type="component" value="Unassembled WGS sequence"/>
</dbReference>
<reference evidence="2" key="1">
    <citation type="submission" date="2022-11" db="EMBL/GenBank/DDBJ databases">
        <authorList>
            <person name="Kikuchi T."/>
        </authorList>
    </citation>
    <scope>NUCLEOTIDE SEQUENCE</scope>
    <source>
        <strain evidence="2">PS1010</strain>
    </source>
</reference>
<dbReference type="AlphaFoldDB" id="A0A9P1N8Z0"/>
<feature type="transmembrane region" description="Helical" evidence="1">
    <location>
        <begin position="56"/>
        <end position="75"/>
    </location>
</feature>
<evidence type="ECO:0000313" key="3">
    <source>
        <dbReference type="Proteomes" id="UP001152747"/>
    </source>
</evidence>
<protein>
    <recommendedName>
        <fullName evidence="4">Serpentine Receptor, class H</fullName>
    </recommendedName>
</protein>
<feature type="transmembrane region" description="Helical" evidence="1">
    <location>
        <begin position="138"/>
        <end position="156"/>
    </location>
</feature>
<keyword evidence="1" id="KW-0472">Membrane</keyword>
<accession>A0A9P1N8Z0</accession>
<comment type="caution">
    <text evidence="2">The sequence shown here is derived from an EMBL/GenBank/DDBJ whole genome shotgun (WGS) entry which is preliminary data.</text>
</comment>
<dbReference type="OrthoDB" id="5825496at2759"/>
<sequence length="333" mass="39000">MNNYAPYLNLFKIFTFLCYLDLIFSFPIYSYAIYYMLYRAHRHIRNNYRFFLLSKIIWNCLFENVTSGLATIWFAPIQIACPTGFIGYFGIPSVIWQSILGCLAHALPVSISHLFFYRLKSSIWPSSWYKPHDRFGTLFFYSLYVIGFIFYTKEVIHQGTSQDRLEYAENFTGFPEVFWRDDDFCYISSVKNVTGASHNLPLLLVFTVTTLLLYFMPIATIIIIQKKFKKQNSRNANFQRNLLNSLLVQFSISFLMYTIPSTINQSSFFINWFNPAIVQICQIIVQIHGSFVVVSMFFATSAFKKDLIEDLKIMVKKDYRKKESVIHVTSVCT</sequence>
<proteinExistence type="predicted"/>
<dbReference type="Pfam" id="PF10318">
    <property type="entry name" value="7TM_GPCR_Srh"/>
    <property type="match status" value="1"/>
</dbReference>
<dbReference type="InterPro" id="IPR019422">
    <property type="entry name" value="7TM_GPCR_serpentine_rcpt_Srh"/>
</dbReference>
<evidence type="ECO:0000256" key="1">
    <source>
        <dbReference type="SAM" id="Phobius"/>
    </source>
</evidence>
<dbReference type="EMBL" id="CANHGI010000005">
    <property type="protein sequence ID" value="CAI5452546.1"/>
    <property type="molecule type" value="Genomic_DNA"/>
</dbReference>
<feature type="transmembrane region" description="Helical" evidence="1">
    <location>
        <begin position="13"/>
        <end position="35"/>
    </location>
</feature>
<keyword evidence="1" id="KW-1133">Transmembrane helix</keyword>
<name>A0A9P1N8Z0_9PELO</name>
<gene>
    <name evidence="2" type="ORF">CAMP_LOCUS15183</name>
</gene>
<keyword evidence="3" id="KW-1185">Reference proteome</keyword>
<evidence type="ECO:0008006" key="4">
    <source>
        <dbReference type="Google" id="ProtNLM"/>
    </source>
</evidence>
<keyword evidence="1" id="KW-0812">Transmembrane</keyword>